<reference evidence="3" key="1">
    <citation type="journal article" date="2019" name="Int. J. Syst. Evol. Microbiol.">
        <title>The Global Catalogue of Microorganisms (GCM) 10K type strain sequencing project: providing services to taxonomists for standard genome sequencing and annotation.</title>
        <authorList>
            <consortium name="The Broad Institute Genomics Platform"/>
            <consortium name="The Broad Institute Genome Sequencing Center for Infectious Disease"/>
            <person name="Wu L."/>
            <person name="Ma J."/>
        </authorList>
    </citation>
    <scope>NUCLEOTIDE SEQUENCE [LARGE SCALE GENOMIC DNA]</scope>
    <source>
        <strain evidence="3">JCM 19015</strain>
    </source>
</reference>
<feature type="transmembrane region" description="Helical" evidence="1">
    <location>
        <begin position="125"/>
        <end position="142"/>
    </location>
</feature>
<dbReference type="Proteomes" id="UP001500121">
    <property type="component" value="Unassembled WGS sequence"/>
</dbReference>
<feature type="transmembrane region" description="Helical" evidence="1">
    <location>
        <begin position="148"/>
        <end position="170"/>
    </location>
</feature>
<comment type="caution">
    <text evidence="2">The sequence shown here is derived from an EMBL/GenBank/DDBJ whole genome shotgun (WGS) entry which is preliminary data.</text>
</comment>
<feature type="transmembrane region" description="Helical" evidence="1">
    <location>
        <begin position="17"/>
        <end position="38"/>
    </location>
</feature>
<feature type="transmembrane region" description="Helical" evidence="1">
    <location>
        <begin position="44"/>
        <end position="61"/>
    </location>
</feature>
<proteinExistence type="predicted"/>
<accession>A0ABP8ZCZ7</accession>
<organism evidence="2 3">
    <name type="scientific">Amnibacterium soli</name>
    <dbReference type="NCBI Taxonomy" id="1282736"/>
    <lineage>
        <taxon>Bacteria</taxon>
        <taxon>Bacillati</taxon>
        <taxon>Actinomycetota</taxon>
        <taxon>Actinomycetes</taxon>
        <taxon>Micrococcales</taxon>
        <taxon>Microbacteriaceae</taxon>
        <taxon>Amnibacterium</taxon>
    </lineage>
</organism>
<keyword evidence="3" id="KW-1185">Reference proteome</keyword>
<keyword evidence="1" id="KW-0812">Transmembrane</keyword>
<feature type="transmembrane region" description="Helical" evidence="1">
    <location>
        <begin position="73"/>
        <end position="94"/>
    </location>
</feature>
<name>A0ABP8ZCZ7_9MICO</name>
<dbReference type="EMBL" id="BAABLP010000006">
    <property type="protein sequence ID" value="GAA4752983.1"/>
    <property type="molecule type" value="Genomic_DNA"/>
</dbReference>
<evidence type="ECO:0000256" key="1">
    <source>
        <dbReference type="SAM" id="Phobius"/>
    </source>
</evidence>
<gene>
    <name evidence="2" type="ORF">GCM10025783_27320</name>
</gene>
<evidence type="ECO:0000313" key="2">
    <source>
        <dbReference type="EMBL" id="GAA4752983.1"/>
    </source>
</evidence>
<evidence type="ECO:0008006" key="4">
    <source>
        <dbReference type="Google" id="ProtNLM"/>
    </source>
</evidence>
<sequence>MSGTDVVSGRERVLQSLLGGGTAYFALFVTVHVVLALTSNGTDAWDVVALALVVTPQWMLIRRSTLALSRGLSVGIAVLAFGASIAGLLSIATIARPDGYDAWFLGGVAFDLLGLTVVGRFGTAWITMAAVVLACVGWAVLGDRPVDVGVALIVRHIATLAVGTALAVSLRRSNAASIAFRAVQRRRRMEEDVARARAGARRSAVEQVLEQAGPTLRAIAGGRRFTSEDRRQMLVLEGALRDQIRTPRLNASELRSVTDAARRRGVNVLLLDEADRASTASRARAVLWLAARLEQTAEGRFVGRLRDHEDGGVRVSAVCDEAGEAAVFD</sequence>
<dbReference type="RefSeq" id="WP_345481845.1">
    <property type="nucleotide sequence ID" value="NZ_BAABLP010000006.1"/>
</dbReference>
<keyword evidence="1" id="KW-1133">Transmembrane helix</keyword>
<protein>
    <recommendedName>
        <fullName evidence="4">ATP-binding protein</fullName>
    </recommendedName>
</protein>
<evidence type="ECO:0000313" key="3">
    <source>
        <dbReference type="Proteomes" id="UP001500121"/>
    </source>
</evidence>
<keyword evidence="1" id="KW-0472">Membrane</keyword>